<keyword evidence="1" id="KW-0521">NADP</keyword>
<dbReference type="Gene3D" id="3.40.50.720">
    <property type="entry name" value="NAD(P)-binding Rossmann-like Domain"/>
    <property type="match status" value="1"/>
</dbReference>
<keyword evidence="4" id="KW-1185">Reference proteome</keyword>
<proteinExistence type="predicted"/>
<gene>
    <name evidence="3" type="primary">AVEN_26972_1</name>
    <name evidence="3" type="ORF">CEXT_54151</name>
</gene>
<accession>A0AAV4NQQ3</accession>
<protein>
    <recommendedName>
        <fullName evidence="5">C-factor</fullName>
    </recommendedName>
</protein>
<dbReference type="EMBL" id="BPLR01003646">
    <property type="protein sequence ID" value="GIX87091.1"/>
    <property type="molecule type" value="Genomic_DNA"/>
</dbReference>
<dbReference type="Proteomes" id="UP001054945">
    <property type="component" value="Unassembled WGS sequence"/>
</dbReference>
<dbReference type="InterPro" id="IPR051468">
    <property type="entry name" value="Fungal_SecMetab_SDRs"/>
</dbReference>
<name>A0AAV4NQQ3_CAEEX</name>
<comment type="caution">
    <text evidence="3">The sequence shown here is derived from an EMBL/GenBank/DDBJ whole genome shotgun (WGS) entry which is preliminary data.</text>
</comment>
<dbReference type="InterPro" id="IPR036291">
    <property type="entry name" value="NAD(P)-bd_dom_sf"/>
</dbReference>
<dbReference type="AlphaFoldDB" id="A0AAV4NQQ3"/>
<sequence length="258" mass="28381">MYRKIHKISQLEYLDIENSTVEGCLSPTHTAGVVNLFFFHGSLFANRELNGIKESAQKTRIILIKMDVTNLEEIEVAKQIVEETVGDRGLNLLINNAGAAKMVTFPNLTPENLEFHYKINTEGPVLVTQMMLPCLEKAASLHSGGMSVSRAAILNMTSLAGSIKNAGFEFTQDLHVPAYKISKAALNMAMRVIGALVKDKGILVVMMCPGWVKTDMGGREMAQLEPEESIAAMLKTLSTLDESSHACYMDRLGNPYPF</sequence>
<organism evidence="3 4">
    <name type="scientific">Caerostris extrusa</name>
    <name type="common">Bark spider</name>
    <name type="synonym">Caerostris bankana</name>
    <dbReference type="NCBI Taxonomy" id="172846"/>
    <lineage>
        <taxon>Eukaryota</taxon>
        <taxon>Metazoa</taxon>
        <taxon>Ecdysozoa</taxon>
        <taxon>Arthropoda</taxon>
        <taxon>Chelicerata</taxon>
        <taxon>Arachnida</taxon>
        <taxon>Araneae</taxon>
        <taxon>Araneomorphae</taxon>
        <taxon>Entelegynae</taxon>
        <taxon>Araneoidea</taxon>
        <taxon>Araneidae</taxon>
        <taxon>Caerostris</taxon>
    </lineage>
</organism>
<dbReference type="PANTHER" id="PTHR43544">
    <property type="entry name" value="SHORT-CHAIN DEHYDROGENASE/REDUCTASE"/>
    <property type="match status" value="1"/>
</dbReference>
<dbReference type="InterPro" id="IPR002347">
    <property type="entry name" value="SDR_fam"/>
</dbReference>
<evidence type="ECO:0000256" key="2">
    <source>
        <dbReference type="ARBA" id="ARBA00023002"/>
    </source>
</evidence>
<dbReference type="GO" id="GO:0005737">
    <property type="term" value="C:cytoplasm"/>
    <property type="evidence" value="ECO:0007669"/>
    <property type="project" value="TreeGrafter"/>
</dbReference>
<dbReference type="GO" id="GO:0016491">
    <property type="term" value="F:oxidoreductase activity"/>
    <property type="evidence" value="ECO:0007669"/>
    <property type="project" value="UniProtKB-KW"/>
</dbReference>
<evidence type="ECO:0008006" key="5">
    <source>
        <dbReference type="Google" id="ProtNLM"/>
    </source>
</evidence>
<evidence type="ECO:0000256" key="1">
    <source>
        <dbReference type="ARBA" id="ARBA00022857"/>
    </source>
</evidence>
<evidence type="ECO:0000313" key="3">
    <source>
        <dbReference type="EMBL" id="GIX87091.1"/>
    </source>
</evidence>
<dbReference type="Pfam" id="PF00106">
    <property type="entry name" value="adh_short"/>
    <property type="match status" value="1"/>
</dbReference>
<dbReference type="PRINTS" id="PR00081">
    <property type="entry name" value="GDHRDH"/>
</dbReference>
<reference evidence="3 4" key="1">
    <citation type="submission" date="2021-06" db="EMBL/GenBank/DDBJ databases">
        <title>Caerostris extrusa draft genome.</title>
        <authorList>
            <person name="Kono N."/>
            <person name="Arakawa K."/>
        </authorList>
    </citation>
    <scope>NUCLEOTIDE SEQUENCE [LARGE SCALE GENOMIC DNA]</scope>
</reference>
<evidence type="ECO:0000313" key="4">
    <source>
        <dbReference type="Proteomes" id="UP001054945"/>
    </source>
</evidence>
<keyword evidence="2" id="KW-0560">Oxidoreductase</keyword>
<dbReference type="PANTHER" id="PTHR43544:SF7">
    <property type="entry name" value="NADB-LER2"/>
    <property type="match status" value="1"/>
</dbReference>
<dbReference type="SUPFAM" id="SSF51735">
    <property type="entry name" value="NAD(P)-binding Rossmann-fold domains"/>
    <property type="match status" value="1"/>
</dbReference>